<feature type="transmembrane region" description="Helical" evidence="7">
    <location>
        <begin position="113"/>
        <end position="133"/>
    </location>
</feature>
<dbReference type="SUPFAM" id="SSF161098">
    <property type="entry name" value="MetI-like"/>
    <property type="match status" value="1"/>
</dbReference>
<dbReference type="InterPro" id="IPR035906">
    <property type="entry name" value="MetI-like_sf"/>
</dbReference>
<evidence type="ECO:0000313" key="10">
    <source>
        <dbReference type="Proteomes" id="UP000502248"/>
    </source>
</evidence>
<keyword evidence="10" id="KW-1185">Reference proteome</keyword>
<dbReference type="AlphaFoldDB" id="A0A7Z2VF39"/>
<evidence type="ECO:0000259" key="8">
    <source>
        <dbReference type="PROSITE" id="PS50928"/>
    </source>
</evidence>
<reference evidence="9 10" key="1">
    <citation type="submission" date="2020-04" db="EMBL/GenBank/DDBJ databases">
        <title>Genome sequencing of novel species.</title>
        <authorList>
            <person name="Heo J."/>
            <person name="Kim S.-J."/>
            <person name="Kim J.-S."/>
            <person name="Hong S.-B."/>
            <person name="Kwon S.-W."/>
        </authorList>
    </citation>
    <scope>NUCLEOTIDE SEQUENCE [LARGE SCALE GENOMIC DNA]</scope>
    <source>
        <strain evidence="9 10">MFER-1</strain>
    </source>
</reference>
<keyword evidence="6 7" id="KW-0472">Membrane</keyword>
<dbReference type="EMBL" id="CP051680">
    <property type="protein sequence ID" value="QJD81909.1"/>
    <property type="molecule type" value="Genomic_DNA"/>
</dbReference>
<dbReference type="KEGG" id="cheb:HH215_01070"/>
<feature type="transmembrane region" description="Helical" evidence="7">
    <location>
        <begin position="211"/>
        <end position="234"/>
    </location>
</feature>
<dbReference type="PANTHER" id="PTHR43227:SF11">
    <property type="entry name" value="BLL4140 PROTEIN"/>
    <property type="match status" value="1"/>
</dbReference>
<comment type="similarity">
    <text evidence="7">Belongs to the binding-protein-dependent transport system permease family.</text>
</comment>
<sequence length="304" mass="34035">MTNAPGSRRKWILEWPLHLMLLPGLVMIVIFCYGPMVGVVIAFQRFLPTGGLFGSKWIGIDNFKYVYSLPETMHVILNTLFISVMKIVAGIVAPIITALLLNELRKKAFKRTVQTIIYMPHFLSWVILSGILIDVLSPNSGMVNQFLKWLGFQPIFFLGDKSWFPFVLVGTDVWKEFGFGTIIYLAALTGINPALYEAAVIDGASRLKQTLYITLPGIVPIVILMLTLSLGSVLNAGFDQVFNLYSPTVYETGDILDTYVFRMALINGQLDVGTAVGLFKSVISLLLISVSYFFAYRFANYRIF</sequence>
<name>A0A7Z2VF39_9BACL</name>
<dbReference type="InterPro" id="IPR000515">
    <property type="entry name" value="MetI-like"/>
</dbReference>
<dbReference type="GO" id="GO:0005886">
    <property type="term" value="C:plasma membrane"/>
    <property type="evidence" value="ECO:0007669"/>
    <property type="project" value="UniProtKB-SubCell"/>
</dbReference>
<keyword evidence="4 7" id="KW-0812">Transmembrane</keyword>
<evidence type="ECO:0000256" key="7">
    <source>
        <dbReference type="RuleBase" id="RU363032"/>
    </source>
</evidence>
<keyword evidence="3" id="KW-1003">Cell membrane</keyword>
<evidence type="ECO:0000256" key="1">
    <source>
        <dbReference type="ARBA" id="ARBA00004651"/>
    </source>
</evidence>
<feature type="transmembrane region" description="Helical" evidence="7">
    <location>
        <begin position="272"/>
        <end position="295"/>
    </location>
</feature>
<evidence type="ECO:0000256" key="4">
    <source>
        <dbReference type="ARBA" id="ARBA00022692"/>
    </source>
</evidence>
<evidence type="ECO:0000256" key="5">
    <source>
        <dbReference type="ARBA" id="ARBA00022989"/>
    </source>
</evidence>
<feature type="transmembrane region" description="Helical" evidence="7">
    <location>
        <begin position="21"/>
        <end position="43"/>
    </location>
</feature>
<protein>
    <submittedName>
        <fullName evidence="9">Sugar ABC transporter permease</fullName>
    </submittedName>
</protein>
<dbReference type="RefSeq" id="WP_169278214.1">
    <property type="nucleotide sequence ID" value="NZ_CP051680.1"/>
</dbReference>
<proteinExistence type="inferred from homology"/>
<evidence type="ECO:0000256" key="2">
    <source>
        <dbReference type="ARBA" id="ARBA00022448"/>
    </source>
</evidence>
<evidence type="ECO:0000256" key="6">
    <source>
        <dbReference type="ARBA" id="ARBA00023136"/>
    </source>
</evidence>
<dbReference type="PANTHER" id="PTHR43227">
    <property type="entry name" value="BLL4140 PROTEIN"/>
    <property type="match status" value="1"/>
</dbReference>
<evidence type="ECO:0000256" key="3">
    <source>
        <dbReference type="ARBA" id="ARBA00022475"/>
    </source>
</evidence>
<dbReference type="InterPro" id="IPR050809">
    <property type="entry name" value="UgpAE/MalFG_permease"/>
</dbReference>
<feature type="transmembrane region" description="Helical" evidence="7">
    <location>
        <begin position="177"/>
        <end position="199"/>
    </location>
</feature>
<gene>
    <name evidence="9" type="ORF">HH215_01070</name>
</gene>
<feature type="transmembrane region" description="Helical" evidence="7">
    <location>
        <begin position="75"/>
        <end position="101"/>
    </location>
</feature>
<dbReference type="Pfam" id="PF00528">
    <property type="entry name" value="BPD_transp_1"/>
    <property type="match status" value="1"/>
</dbReference>
<keyword evidence="2 7" id="KW-0813">Transport</keyword>
<keyword evidence="5 7" id="KW-1133">Transmembrane helix</keyword>
<comment type="subcellular location">
    <subcellularLocation>
        <location evidence="1 7">Cell membrane</location>
        <topology evidence="1 7">Multi-pass membrane protein</topology>
    </subcellularLocation>
</comment>
<dbReference type="PROSITE" id="PS50928">
    <property type="entry name" value="ABC_TM1"/>
    <property type="match status" value="1"/>
</dbReference>
<dbReference type="Gene3D" id="1.10.3720.10">
    <property type="entry name" value="MetI-like"/>
    <property type="match status" value="1"/>
</dbReference>
<feature type="domain" description="ABC transmembrane type-1" evidence="8">
    <location>
        <begin position="76"/>
        <end position="291"/>
    </location>
</feature>
<dbReference type="Proteomes" id="UP000502248">
    <property type="component" value="Chromosome"/>
</dbReference>
<accession>A0A7Z2VF39</accession>
<dbReference type="CDD" id="cd06261">
    <property type="entry name" value="TM_PBP2"/>
    <property type="match status" value="1"/>
</dbReference>
<evidence type="ECO:0000313" key="9">
    <source>
        <dbReference type="EMBL" id="QJD81909.1"/>
    </source>
</evidence>
<organism evidence="9 10">
    <name type="scientific">Cohnella herbarum</name>
    <dbReference type="NCBI Taxonomy" id="2728023"/>
    <lineage>
        <taxon>Bacteria</taxon>
        <taxon>Bacillati</taxon>
        <taxon>Bacillota</taxon>
        <taxon>Bacilli</taxon>
        <taxon>Bacillales</taxon>
        <taxon>Paenibacillaceae</taxon>
        <taxon>Cohnella</taxon>
    </lineage>
</organism>
<dbReference type="GO" id="GO:0055085">
    <property type="term" value="P:transmembrane transport"/>
    <property type="evidence" value="ECO:0007669"/>
    <property type="project" value="InterPro"/>
</dbReference>